<comment type="caution">
    <text evidence="2">The sequence shown here is derived from an EMBL/GenBank/DDBJ whole genome shotgun (WGS) entry which is preliminary data.</text>
</comment>
<organism evidence="2 3">
    <name type="scientific">Petrolisthes manimaculis</name>
    <dbReference type="NCBI Taxonomy" id="1843537"/>
    <lineage>
        <taxon>Eukaryota</taxon>
        <taxon>Metazoa</taxon>
        <taxon>Ecdysozoa</taxon>
        <taxon>Arthropoda</taxon>
        <taxon>Crustacea</taxon>
        <taxon>Multicrustacea</taxon>
        <taxon>Malacostraca</taxon>
        <taxon>Eumalacostraca</taxon>
        <taxon>Eucarida</taxon>
        <taxon>Decapoda</taxon>
        <taxon>Pleocyemata</taxon>
        <taxon>Anomura</taxon>
        <taxon>Galatheoidea</taxon>
        <taxon>Porcellanidae</taxon>
        <taxon>Petrolisthes</taxon>
    </lineage>
</organism>
<accession>A0AAE1P260</accession>
<protein>
    <submittedName>
        <fullName evidence="2">Uncharacterized protein</fullName>
    </submittedName>
</protein>
<proteinExistence type="predicted"/>
<reference evidence="2" key="1">
    <citation type="submission" date="2023-11" db="EMBL/GenBank/DDBJ databases">
        <title>Genome assemblies of two species of porcelain crab, Petrolisthes cinctipes and Petrolisthes manimaculis (Anomura: Porcellanidae).</title>
        <authorList>
            <person name="Angst P."/>
        </authorList>
    </citation>
    <scope>NUCLEOTIDE SEQUENCE</scope>
    <source>
        <strain evidence="2">PB745_02</strain>
        <tissue evidence="2">Gill</tissue>
    </source>
</reference>
<dbReference type="EMBL" id="JAWZYT010003195">
    <property type="protein sequence ID" value="KAK4299639.1"/>
    <property type="molecule type" value="Genomic_DNA"/>
</dbReference>
<evidence type="ECO:0000313" key="3">
    <source>
        <dbReference type="Proteomes" id="UP001292094"/>
    </source>
</evidence>
<sequence>MKSAVSKLETKGEERRAPSPRPARNSQAGSPMTDRSNHILAKQLLLSHSWLVIAATLGLVEMHSNNFDKIFNVPENAELCAFPVTKSEAAMELISEKYPAQADFRVWDQHMFASVYLT</sequence>
<dbReference type="AlphaFoldDB" id="A0AAE1P260"/>
<feature type="compositionally biased region" description="Polar residues" evidence="1">
    <location>
        <begin position="25"/>
        <end position="34"/>
    </location>
</feature>
<evidence type="ECO:0000313" key="2">
    <source>
        <dbReference type="EMBL" id="KAK4299639.1"/>
    </source>
</evidence>
<keyword evidence="3" id="KW-1185">Reference proteome</keyword>
<dbReference type="Proteomes" id="UP001292094">
    <property type="component" value="Unassembled WGS sequence"/>
</dbReference>
<feature type="compositionally biased region" description="Basic and acidic residues" evidence="1">
    <location>
        <begin position="8"/>
        <end position="17"/>
    </location>
</feature>
<feature type="region of interest" description="Disordered" evidence="1">
    <location>
        <begin position="1"/>
        <end position="34"/>
    </location>
</feature>
<gene>
    <name evidence="2" type="ORF">Pmani_028098</name>
</gene>
<name>A0AAE1P260_9EUCA</name>
<evidence type="ECO:0000256" key="1">
    <source>
        <dbReference type="SAM" id="MobiDB-lite"/>
    </source>
</evidence>